<comment type="caution">
    <text evidence="2">The sequence shown here is derived from an EMBL/GenBank/DDBJ whole genome shotgun (WGS) entry which is preliminary data.</text>
</comment>
<reference evidence="2 3" key="1">
    <citation type="journal article" date="2023" name="Sci. Data">
        <title>Genome assembly of the Korean intertidal mud-creeper Batillaria attramentaria.</title>
        <authorList>
            <person name="Patra A.K."/>
            <person name="Ho P.T."/>
            <person name="Jun S."/>
            <person name="Lee S.J."/>
            <person name="Kim Y."/>
            <person name="Won Y.J."/>
        </authorList>
    </citation>
    <scope>NUCLEOTIDE SEQUENCE [LARGE SCALE GENOMIC DNA]</scope>
    <source>
        <strain evidence="2">Wonlab-2016</strain>
    </source>
</reference>
<evidence type="ECO:0000313" key="2">
    <source>
        <dbReference type="EMBL" id="KAK7477605.1"/>
    </source>
</evidence>
<keyword evidence="3" id="KW-1185">Reference proteome</keyword>
<accession>A0ABD0JRC5</accession>
<evidence type="ECO:0000256" key="1">
    <source>
        <dbReference type="SAM" id="MobiDB-lite"/>
    </source>
</evidence>
<dbReference type="Proteomes" id="UP001519460">
    <property type="component" value="Unassembled WGS sequence"/>
</dbReference>
<dbReference type="AlphaFoldDB" id="A0ABD0JRC5"/>
<gene>
    <name evidence="2" type="ORF">BaRGS_00031153</name>
</gene>
<proteinExistence type="predicted"/>
<name>A0ABD0JRC5_9CAEN</name>
<organism evidence="2 3">
    <name type="scientific">Batillaria attramentaria</name>
    <dbReference type="NCBI Taxonomy" id="370345"/>
    <lineage>
        <taxon>Eukaryota</taxon>
        <taxon>Metazoa</taxon>
        <taxon>Spiralia</taxon>
        <taxon>Lophotrochozoa</taxon>
        <taxon>Mollusca</taxon>
        <taxon>Gastropoda</taxon>
        <taxon>Caenogastropoda</taxon>
        <taxon>Sorbeoconcha</taxon>
        <taxon>Cerithioidea</taxon>
        <taxon>Batillariidae</taxon>
        <taxon>Batillaria</taxon>
    </lineage>
</organism>
<dbReference type="Gene3D" id="3.40.50.11350">
    <property type="match status" value="1"/>
</dbReference>
<dbReference type="EMBL" id="JACVVK020000345">
    <property type="protein sequence ID" value="KAK7477605.1"/>
    <property type="molecule type" value="Genomic_DNA"/>
</dbReference>
<sequence length="382" mass="43943">MQKQFRYLLFVSAFCVLIYLVLAWTKLDLVTQSRKLTKHFHFDTQMPHSMEQSKHHVNAVTSQYWKQSTKPSNTRMSHNWNQTTKHNDTRISQSGTESVNVTNIGNSRNTHFMNTELVRGNAVAGNHKYLIYLCDSARSCGGWGDRQRGLVSAFILANITDRRFGIIMTSPCNITKFYIPNEVNWVIPAHELDGKSNTTIDDMDSRRRMRRRFAEKDFDFNSEFAQDVVYLRSNVEYIAGGMSLRSAHVRLGRSNTIKMDTEIRTPMSALPLLWVFLDPYIQDGSKLFLATDSYVVRDMAKDEFGDSVYMTGGSIMHVDKQASWPRACEAFKVALLEQLILTKCDVLVTSKSMFSQRAAAIREQQRILFILNRHNVHNMKLS</sequence>
<evidence type="ECO:0000313" key="3">
    <source>
        <dbReference type="Proteomes" id="UP001519460"/>
    </source>
</evidence>
<protein>
    <submittedName>
        <fullName evidence="2">Uncharacterized protein</fullName>
    </submittedName>
</protein>
<feature type="region of interest" description="Disordered" evidence="1">
    <location>
        <begin position="69"/>
        <end position="96"/>
    </location>
</feature>